<evidence type="ECO:0000256" key="2">
    <source>
        <dbReference type="ARBA" id="ARBA00022723"/>
    </source>
</evidence>
<dbReference type="Pfam" id="PF03328">
    <property type="entry name" value="HpcH_HpaI"/>
    <property type="match status" value="1"/>
</dbReference>
<dbReference type="KEGG" id="barh:WN72_40675"/>
<dbReference type="PANTHER" id="PTHR30502:SF0">
    <property type="entry name" value="PHOSPHOENOLPYRUVATE CARBOXYLASE FAMILY PROTEIN"/>
    <property type="match status" value="1"/>
</dbReference>
<dbReference type="EMBL" id="CP030050">
    <property type="protein sequence ID" value="QOZ71903.1"/>
    <property type="molecule type" value="Genomic_DNA"/>
</dbReference>
<dbReference type="InterPro" id="IPR050251">
    <property type="entry name" value="HpcH-HpaI_aldolase"/>
</dbReference>
<dbReference type="GO" id="GO:0016832">
    <property type="term" value="F:aldehyde-lyase activity"/>
    <property type="evidence" value="ECO:0007669"/>
    <property type="project" value="TreeGrafter"/>
</dbReference>
<keyword evidence="3" id="KW-0456">Lyase</keyword>
<dbReference type="GO" id="GO:0046872">
    <property type="term" value="F:metal ion binding"/>
    <property type="evidence" value="ECO:0007669"/>
    <property type="project" value="UniProtKB-KW"/>
</dbReference>
<dbReference type="PANTHER" id="PTHR30502">
    <property type="entry name" value="2-KETO-3-DEOXY-L-RHAMNONATE ALDOLASE"/>
    <property type="match status" value="1"/>
</dbReference>
<evidence type="ECO:0000313" key="6">
    <source>
        <dbReference type="Proteomes" id="UP000594015"/>
    </source>
</evidence>
<comment type="similarity">
    <text evidence="1">Belongs to the HpcH/HpaI aldolase family.</text>
</comment>
<name>A0AAE7TKA2_9BRAD</name>
<dbReference type="InterPro" id="IPR005000">
    <property type="entry name" value="Aldolase/citrate-lyase_domain"/>
</dbReference>
<accession>A0AAE7TKA2</accession>
<dbReference type="GO" id="GO:0005737">
    <property type="term" value="C:cytoplasm"/>
    <property type="evidence" value="ECO:0007669"/>
    <property type="project" value="TreeGrafter"/>
</dbReference>
<dbReference type="InterPro" id="IPR015813">
    <property type="entry name" value="Pyrv/PenolPyrv_kinase-like_dom"/>
</dbReference>
<dbReference type="SUPFAM" id="SSF51621">
    <property type="entry name" value="Phosphoenolpyruvate/pyruvate domain"/>
    <property type="match status" value="1"/>
</dbReference>
<dbReference type="InterPro" id="IPR040442">
    <property type="entry name" value="Pyrv_kinase-like_dom_sf"/>
</dbReference>
<proteinExistence type="inferred from homology"/>
<sequence length="289" mass="31359">MARFKIISEILQRGFMTSHRPTRKLGSQDKHGQGNVAMTSMKDRIHKTKDLLGGYLCVIPSAVVTQALAAAGPDWLVIDQEHAPIGMENLHAMIAATAGTACSPWVRVVKGDEACVKPALDAGAEGIMFPLVRTAAEAAECVALTRYPPHGRRGWAPFIAHSRWGVELHDYLPKRGSETVCGLLIETKAAVDNIEDICKVEGIDYMIVATFDLSTELGVPGKFDAPILLDAVKHVEQVVLNAGIALGASALTREQAQGNIRRGHRILVYGFDVLMLKQYARQAAEWANS</sequence>
<dbReference type="Proteomes" id="UP000594015">
    <property type="component" value="Chromosome"/>
</dbReference>
<gene>
    <name evidence="5" type="ORF">WN72_40675</name>
</gene>
<evidence type="ECO:0000256" key="1">
    <source>
        <dbReference type="ARBA" id="ARBA00005568"/>
    </source>
</evidence>
<evidence type="ECO:0000313" key="5">
    <source>
        <dbReference type="EMBL" id="QOZ71903.1"/>
    </source>
</evidence>
<evidence type="ECO:0000256" key="3">
    <source>
        <dbReference type="ARBA" id="ARBA00023239"/>
    </source>
</evidence>
<dbReference type="Gene3D" id="3.20.20.60">
    <property type="entry name" value="Phosphoenolpyruvate-binding domains"/>
    <property type="match status" value="1"/>
</dbReference>
<keyword evidence="2" id="KW-0479">Metal-binding</keyword>
<evidence type="ECO:0000259" key="4">
    <source>
        <dbReference type="Pfam" id="PF03328"/>
    </source>
</evidence>
<dbReference type="AlphaFoldDB" id="A0AAE7TKA2"/>
<reference evidence="5 6" key="1">
    <citation type="submission" date="2018-06" db="EMBL/GenBank/DDBJ databases">
        <title>Comparative genomics of Bradyrhizobium nodulating Arachidis hypogaea.</title>
        <authorList>
            <person name="Li Y."/>
        </authorList>
    </citation>
    <scope>NUCLEOTIDE SEQUENCE [LARGE SCALE GENOMIC DNA]</scope>
    <source>
        <strain evidence="5 6">CCBAU 051107</strain>
    </source>
</reference>
<feature type="domain" description="HpcH/HpaI aldolase/citrate lyase" evidence="4">
    <location>
        <begin position="63"/>
        <end position="274"/>
    </location>
</feature>
<organism evidence="5 6">
    <name type="scientific">Bradyrhizobium arachidis</name>
    <dbReference type="NCBI Taxonomy" id="858423"/>
    <lineage>
        <taxon>Bacteria</taxon>
        <taxon>Pseudomonadati</taxon>
        <taxon>Pseudomonadota</taxon>
        <taxon>Alphaproteobacteria</taxon>
        <taxon>Hyphomicrobiales</taxon>
        <taxon>Nitrobacteraceae</taxon>
        <taxon>Bradyrhizobium</taxon>
    </lineage>
</organism>
<protein>
    <submittedName>
        <fullName evidence="5">2,4-dihydroxyhept-2-ene-1,7-dioic acid aldolase</fullName>
    </submittedName>
</protein>